<evidence type="ECO:0000313" key="1">
    <source>
        <dbReference type="EMBL" id="KAK5694514.1"/>
    </source>
</evidence>
<reference evidence="1" key="1">
    <citation type="submission" date="2023-08" db="EMBL/GenBank/DDBJ databases">
        <title>Black Yeasts Isolated from many extreme environments.</title>
        <authorList>
            <person name="Coleine C."/>
            <person name="Stajich J.E."/>
            <person name="Selbmann L."/>
        </authorList>
    </citation>
    <scope>NUCLEOTIDE SEQUENCE</scope>
    <source>
        <strain evidence="1">CCFEE 5810</strain>
    </source>
</reference>
<dbReference type="SUPFAM" id="SSF81383">
    <property type="entry name" value="F-box domain"/>
    <property type="match status" value="1"/>
</dbReference>
<dbReference type="AlphaFoldDB" id="A0AAN7W1F3"/>
<dbReference type="Proteomes" id="UP001310594">
    <property type="component" value="Unassembled WGS sequence"/>
</dbReference>
<comment type="caution">
    <text evidence="1">The sequence shown here is derived from an EMBL/GenBank/DDBJ whole genome shotgun (WGS) entry which is preliminary data.</text>
</comment>
<evidence type="ECO:0008006" key="3">
    <source>
        <dbReference type="Google" id="ProtNLM"/>
    </source>
</evidence>
<proteinExistence type="predicted"/>
<organism evidence="1 2">
    <name type="scientific">Elasticomyces elasticus</name>
    <dbReference type="NCBI Taxonomy" id="574655"/>
    <lineage>
        <taxon>Eukaryota</taxon>
        <taxon>Fungi</taxon>
        <taxon>Dikarya</taxon>
        <taxon>Ascomycota</taxon>
        <taxon>Pezizomycotina</taxon>
        <taxon>Dothideomycetes</taxon>
        <taxon>Dothideomycetidae</taxon>
        <taxon>Mycosphaerellales</taxon>
        <taxon>Teratosphaeriaceae</taxon>
        <taxon>Elasticomyces</taxon>
    </lineage>
</organism>
<evidence type="ECO:0000313" key="2">
    <source>
        <dbReference type="Proteomes" id="UP001310594"/>
    </source>
</evidence>
<sequence>MPPTREEKRWIREAVAEMSDEEYIRYMVESESVENSSEKTIPAINWDRVYENCMESIRTAVKEEAVVDDNDLPLYDIPECVPREALLSMPPELTELVAAFLPPPDVLSVRATCRDLEFKTRRLFIKANFTSKTFLLPDAQSMQALVGISKHLVFKTALKNIILVPWQLRGIKDHQKMRIASPEARQMTAREIRAMRRETGFDHARIVAAQQNYFAASEWQAPLAEALANLAEVGKSVSVELTAELPRPPAACGSRRLTQIVDYSDSLVCHPSLHLDCPEARVLRTVLSSGCRVRKFAITGFDNLLLDSFADPALVEFDRFSPTLAGRRTYNALAFIQKLDLTLCKYKDDPVAFIDFVNQAKESRQLRLSREDCRDGASMRHLLRNVELPKLVKFSVPKSLVLESDIVFFVKRHKSSLERVSVRAVCIRVFDAAASPVRCMLLPANKVYADLLIRDNISLSSWNVAGKDYAQPANRVGQ</sequence>
<gene>
    <name evidence="1" type="ORF">LTR97_009104</name>
</gene>
<protein>
    <recommendedName>
        <fullName evidence="3">F-box domain-containing protein</fullName>
    </recommendedName>
</protein>
<dbReference type="EMBL" id="JAVRQU010000015">
    <property type="protein sequence ID" value="KAK5694514.1"/>
    <property type="molecule type" value="Genomic_DNA"/>
</dbReference>
<accession>A0AAN7W1F3</accession>
<dbReference type="InterPro" id="IPR036047">
    <property type="entry name" value="F-box-like_dom_sf"/>
</dbReference>
<name>A0AAN7W1F3_9PEZI</name>